<gene>
    <name evidence="6" type="ORF">BJ992_004366</name>
</gene>
<keyword evidence="7" id="KW-1185">Reference proteome</keyword>
<dbReference type="InterPro" id="IPR032696">
    <property type="entry name" value="SQ_cyclase_C"/>
</dbReference>
<dbReference type="Proteomes" id="UP000555564">
    <property type="component" value="Unassembled WGS sequence"/>
</dbReference>
<organism evidence="6 7">
    <name type="scientific">Sphaerisporangium rubeum</name>
    <dbReference type="NCBI Taxonomy" id="321317"/>
    <lineage>
        <taxon>Bacteria</taxon>
        <taxon>Bacillati</taxon>
        <taxon>Actinomycetota</taxon>
        <taxon>Actinomycetes</taxon>
        <taxon>Streptosporangiales</taxon>
        <taxon>Streptosporangiaceae</taxon>
        <taxon>Sphaerisporangium</taxon>
    </lineage>
</organism>
<dbReference type="EC" id="4.2.1.129" evidence="6"/>
<feature type="domain" description="Squalene cyclase N-terminal" evidence="5">
    <location>
        <begin position="19"/>
        <end position="170"/>
    </location>
</feature>
<keyword evidence="6" id="KW-0456">Lyase</keyword>
<dbReference type="GO" id="GO:0016829">
    <property type="term" value="F:lyase activity"/>
    <property type="evidence" value="ECO:0007669"/>
    <property type="project" value="UniProtKB-KW"/>
</dbReference>
<dbReference type="Pfam" id="PF13249">
    <property type="entry name" value="SQHop_cyclase_N"/>
    <property type="match status" value="1"/>
</dbReference>
<dbReference type="Pfam" id="PF13243">
    <property type="entry name" value="SQHop_cyclase_C"/>
    <property type="match status" value="1"/>
</dbReference>
<comment type="similarity">
    <text evidence="2">Belongs to the terpene cyclase/mutase family.</text>
</comment>
<feature type="domain" description="Squalene cyclase C-terminal" evidence="4">
    <location>
        <begin position="278"/>
        <end position="552"/>
    </location>
</feature>
<dbReference type="InterPro" id="IPR018333">
    <property type="entry name" value="Squalene_cyclase"/>
</dbReference>
<sequence length="554" mass="60365">MGSEIITTGPHFDVEGGVAGAVKALWDAQRADGSWEGYLPSSAVSTAAVLIAFHVAGDLSDATLVERGAEWLLAEQNEDGGWADVPGGPSTFNGTGIAVSALRTVRPDRVDAITRATDWLERNGGRAALEDLRVTTLNVIVRVYLAFAGLYDPDRVKRIPIEISLIPHRLHQRVSFILPGVYAWAIMQVRTRTHGRVRTAVNRVAERRTLEYLRELAEFEGPDGGSEESAFMVALIVFGLGLAGVGDDLVTKYLRYMRNAVRPDGSWPIDRDLELSGTCYITQGMQEAGLGDDDRLLPTIDWIKASQRQTGLPATGCPPGGWGWGMPSSWPDVDDTSLALYTLAGAGVPPTDPHVAMGVDWLHAMRNTNGSWGCFIRNGRTMFDAPCSALTSHAILALNRLDSREHHLDRAVRWLAKAQNPDGSFSCVWFRDHTSGTARVLDALSHLGLSDHPVARACTHWLQTHQSPDGGWGDGAGLPPTAEETSWSVLALTAAGQAATPTVRNGIHWLLKNQREDGLWPGGQVGYYYNGLTYWCHSMVNGYALQALSRYRTH</sequence>
<evidence type="ECO:0000256" key="2">
    <source>
        <dbReference type="ARBA" id="ARBA00009755"/>
    </source>
</evidence>
<dbReference type="PANTHER" id="PTHR11764:SF20">
    <property type="entry name" value="LANOSTEROL SYNTHASE"/>
    <property type="match status" value="1"/>
</dbReference>
<comment type="pathway">
    <text evidence="1">Secondary metabolite biosynthesis; hopanoid biosynthesis.</text>
</comment>
<keyword evidence="6" id="KW-0413">Isomerase</keyword>
<evidence type="ECO:0000313" key="7">
    <source>
        <dbReference type="Proteomes" id="UP000555564"/>
    </source>
</evidence>
<dbReference type="EC" id="5.4.99.17" evidence="6"/>
<dbReference type="RefSeq" id="WP_184983872.1">
    <property type="nucleotide sequence ID" value="NZ_BAAALO010000038.1"/>
</dbReference>
<reference evidence="6 7" key="1">
    <citation type="submission" date="2020-08" db="EMBL/GenBank/DDBJ databases">
        <title>Sequencing the genomes of 1000 actinobacteria strains.</title>
        <authorList>
            <person name="Klenk H.-P."/>
        </authorList>
    </citation>
    <scope>NUCLEOTIDE SEQUENCE [LARGE SCALE GENOMIC DNA]</scope>
    <source>
        <strain evidence="6 7">DSM 44936</strain>
    </source>
</reference>
<keyword evidence="3" id="KW-0677">Repeat</keyword>
<dbReference type="GO" id="GO:0005811">
    <property type="term" value="C:lipid droplet"/>
    <property type="evidence" value="ECO:0007669"/>
    <property type="project" value="InterPro"/>
</dbReference>
<dbReference type="InterPro" id="IPR008930">
    <property type="entry name" value="Terpenoid_cyclase/PrenylTrfase"/>
</dbReference>
<dbReference type="PANTHER" id="PTHR11764">
    <property type="entry name" value="TERPENE CYCLASE/MUTASE FAMILY MEMBER"/>
    <property type="match status" value="1"/>
</dbReference>
<dbReference type="InterPro" id="IPR032697">
    <property type="entry name" value="SQ_cyclase_N"/>
</dbReference>
<dbReference type="GO" id="GO:0016104">
    <property type="term" value="P:triterpenoid biosynthetic process"/>
    <property type="evidence" value="ECO:0007669"/>
    <property type="project" value="InterPro"/>
</dbReference>
<dbReference type="AlphaFoldDB" id="A0A7X0M7U8"/>
<dbReference type="GO" id="GO:0051007">
    <property type="term" value="F:squalene-hopene cyclase activity"/>
    <property type="evidence" value="ECO:0007669"/>
    <property type="project" value="UniProtKB-EC"/>
</dbReference>
<comment type="caution">
    <text evidence="6">The sequence shown here is derived from an EMBL/GenBank/DDBJ whole genome shotgun (WGS) entry which is preliminary data.</text>
</comment>
<evidence type="ECO:0000259" key="4">
    <source>
        <dbReference type="Pfam" id="PF13243"/>
    </source>
</evidence>
<evidence type="ECO:0000256" key="1">
    <source>
        <dbReference type="ARBA" id="ARBA00004999"/>
    </source>
</evidence>
<name>A0A7X0M7U8_9ACTN</name>
<protein>
    <submittedName>
        <fullName evidence="6">Squalene-hopene/tetraprenyl-beta-curcumene cyclase</fullName>
        <ecNumber evidence="6">4.2.1.129</ecNumber>
        <ecNumber evidence="6">5.4.99.17</ecNumber>
    </submittedName>
</protein>
<proteinExistence type="inferred from homology"/>
<dbReference type="UniPathway" id="UPA00337"/>
<evidence type="ECO:0000256" key="3">
    <source>
        <dbReference type="ARBA" id="ARBA00022737"/>
    </source>
</evidence>
<dbReference type="SUPFAM" id="SSF48239">
    <property type="entry name" value="Terpenoid cyclases/Protein prenyltransferases"/>
    <property type="match status" value="2"/>
</dbReference>
<evidence type="ECO:0000259" key="5">
    <source>
        <dbReference type="Pfam" id="PF13249"/>
    </source>
</evidence>
<dbReference type="EMBL" id="JACHIU010000001">
    <property type="protein sequence ID" value="MBB6474935.1"/>
    <property type="molecule type" value="Genomic_DNA"/>
</dbReference>
<accession>A0A7X0M7U8</accession>
<evidence type="ECO:0000313" key="6">
    <source>
        <dbReference type="EMBL" id="MBB6474935.1"/>
    </source>
</evidence>
<dbReference type="Gene3D" id="1.50.10.20">
    <property type="match status" value="2"/>
</dbReference>